<organism evidence="3 4">
    <name type="scientific">Nocardia bovistercoris</name>
    <dbReference type="NCBI Taxonomy" id="2785916"/>
    <lineage>
        <taxon>Bacteria</taxon>
        <taxon>Bacillati</taxon>
        <taxon>Actinomycetota</taxon>
        <taxon>Actinomycetes</taxon>
        <taxon>Mycobacteriales</taxon>
        <taxon>Nocardiaceae</taxon>
        <taxon>Nocardia</taxon>
    </lineage>
</organism>
<dbReference type="GO" id="GO:0016020">
    <property type="term" value="C:membrane"/>
    <property type="evidence" value="ECO:0007669"/>
    <property type="project" value="UniProtKB-UniRule"/>
</dbReference>
<keyword evidence="4" id="KW-1185">Reference proteome</keyword>
<evidence type="ECO:0000313" key="4">
    <source>
        <dbReference type="Proteomes" id="UP000655751"/>
    </source>
</evidence>
<sequence>MCITAIFGLLAISACTPTPLETPQPTILVTSSTSAEPLASLSAPLKSHLLTLATESKKPGNALVRIISSVDGAVIEKDLTPLRGRDVEHASAAKERKIRDNLDALESDLAKVQASRPGLDVLPLLDRASQYPGARIYVLSSGLSTKAPVDFTALGWSFDPAAIAESVVKQGLLDLRGHEVHFVGLGVTGGNVQPRLPAALREKVQTTWMQICQRAGAASCVVQDGDPAAGAPRCTLPVPVVPIPAAITDAGGCTSFARLDERSLPFSPNSAELAPSADEVLRPLVQSANVCQVQRVDLVGHIAATTLDGRDDSNLSGRRAEAVASRLVELGLPSNLLGTVVGRGGREPVIPNLDASGRFIEENAVANRRVDISLIR</sequence>
<dbReference type="InterPro" id="IPR050330">
    <property type="entry name" value="Bact_OuterMem_StrucFunc"/>
</dbReference>
<proteinExistence type="predicted"/>
<gene>
    <name evidence="3" type="ORF">IT779_24290</name>
</gene>
<dbReference type="CDD" id="cd07185">
    <property type="entry name" value="OmpA_C-like"/>
    <property type="match status" value="1"/>
</dbReference>
<dbReference type="SUPFAM" id="SSF103088">
    <property type="entry name" value="OmpA-like"/>
    <property type="match status" value="1"/>
</dbReference>
<dbReference type="InterPro" id="IPR036737">
    <property type="entry name" value="OmpA-like_sf"/>
</dbReference>
<feature type="domain" description="OmpA-like" evidence="2">
    <location>
        <begin position="253"/>
        <end position="376"/>
    </location>
</feature>
<dbReference type="AlphaFoldDB" id="A0A931N5H0"/>
<dbReference type="InterPro" id="IPR006665">
    <property type="entry name" value="OmpA-like"/>
</dbReference>
<keyword evidence="1" id="KW-0472">Membrane</keyword>
<dbReference type="PANTHER" id="PTHR30329:SF21">
    <property type="entry name" value="LIPOPROTEIN YIAD-RELATED"/>
    <property type="match status" value="1"/>
</dbReference>
<dbReference type="PROSITE" id="PS51123">
    <property type="entry name" value="OMPA_2"/>
    <property type="match status" value="1"/>
</dbReference>
<reference evidence="3" key="1">
    <citation type="submission" date="2020-11" db="EMBL/GenBank/DDBJ databases">
        <title>Nocardia NEAU-351.nov., a novel actinomycete isolated from the cow dung.</title>
        <authorList>
            <person name="Zhang X."/>
        </authorList>
    </citation>
    <scope>NUCLEOTIDE SEQUENCE</scope>
    <source>
        <strain evidence="3">NEAU-351</strain>
    </source>
</reference>
<dbReference type="PANTHER" id="PTHR30329">
    <property type="entry name" value="STATOR ELEMENT OF FLAGELLAR MOTOR COMPLEX"/>
    <property type="match status" value="1"/>
</dbReference>
<evidence type="ECO:0000256" key="1">
    <source>
        <dbReference type="PROSITE-ProRule" id="PRU00473"/>
    </source>
</evidence>
<dbReference type="Gene3D" id="3.30.1330.60">
    <property type="entry name" value="OmpA-like domain"/>
    <property type="match status" value="1"/>
</dbReference>
<evidence type="ECO:0000313" key="3">
    <source>
        <dbReference type="EMBL" id="MBH0779391.1"/>
    </source>
</evidence>
<dbReference type="EMBL" id="JADMLG010000010">
    <property type="protein sequence ID" value="MBH0779391.1"/>
    <property type="molecule type" value="Genomic_DNA"/>
</dbReference>
<dbReference type="RefSeq" id="WP_196151698.1">
    <property type="nucleotide sequence ID" value="NZ_JADMLG010000010.1"/>
</dbReference>
<comment type="caution">
    <text evidence="3">The sequence shown here is derived from an EMBL/GenBank/DDBJ whole genome shotgun (WGS) entry which is preliminary data.</text>
</comment>
<evidence type="ECO:0000259" key="2">
    <source>
        <dbReference type="PROSITE" id="PS51123"/>
    </source>
</evidence>
<accession>A0A931N5H0</accession>
<dbReference type="Proteomes" id="UP000655751">
    <property type="component" value="Unassembled WGS sequence"/>
</dbReference>
<name>A0A931N5H0_9NOCA</name>
<dbReference type="Pfam" id="PF00691">
    <property type="entry name" value="OmpA"/>
    <property type="match status" value="1"/>
</dbReference>
<protein>
    <submittedName>
        <fullName evidence="3">OmpA family protein</fullName>
    </submittedName>
</protein>